<dbReference type="GO" id="GO:0005829">
    <property type="term" value="C:cytosol"/>
    <property type="evidence" value="ECO:0007669"/>
    <property type="project" value="TreeGrafter"/>
</dbReference>
<evidence type="ECO:0000256" key="3">
    <source>
        <dbReference type="ARBA" id="ARBA00006171"/>
    </source>
</evidence>
<accession>A0A858PXH5</accession>
<dbReference type="PANTHER" id="PTHR43434:SF1">
    <property type="entry name" value="PHOSPHOGLYCOLATE PHOSPHATASE"/>
    <property type="match status" value="1"/>
</dbReference>
<evidence type="ECO:0000256" key="1">
    <source>
        <dbReference type="ARBA" id="ARBA00000830"/>
    </source>
</evidence>
<comment type="pathway">
    <text evidence="2">Organic acid metabolism; glycolate biosynthesis; glycolate from 2-phosphoglycolate: step 1/1.</text>
</comment>
<keyword evidence="6" id="KW-1185">Reference proteome</keyword>
<evidence type="ECO:0000313" key="5">
    <source>
        <dbReference type="EMBL" id="QJC27291.1"/>
    </source>
</evidence>
<gene>
    <name evidence="5" type="primary">gph</name>
    <name evidence="5" type="ORF">ANPL_00890</name>
</gene>
<dbReference type="InterPro" id="IPR041492">
    <property type="entry name" value="HAD_2"/>
</dbReference>
<dbReference type="SFLD" id="SFLDG01129">
    <property type="entry name" value="C1.5:_HAD__Beta-PGM__Phosphata"/>
    <property type="match status" value="1"/>
</dbReference>
<reference evidence="5 6" key="1">
    <citation type="journal article" date="2020" name="Pathogens">
        <title>First Whole Genome Sequence of Anaplasma platys, an Obligate Intracellular Rickettsial Pathogen of Dogs.</title>
        <authorList>
            <person name="Llanes A."/>
            <person name="Rajeev S."/>
        </authorList>
    </citation>
    <scope>NUCLEOTIDE SEQUENCE [LARGE SCALE GENOMIC DNA]</scope>
    <source>
        <strain evidence="5 6">S3</strain>
    </source>
</reference>
<dbReference type="NCBIfam" id="TIGR01549">
    <property type="entry name" value="HAD-SF-IA-v1"/>
    <property type="match status" value="1"/>
</dbReference>
<name>A0A858PXH5_9RICK</name>
<dbReference type="PANTHER" id="PTHR43434">
    <property type="entry name" value="PHOSPHOGLYCOLATE PHOSPHATASE"/>
    <property type="match status" value="1"/>
</dbReference>
<evidence type="ECO:0000313" key="6">
    <source>
        <dbReference type="Proteomes" id="UP000500930"/>
    </source>
</evidence>
<dbReference type="Gene3D" id="1.10.150.730">
    <property type="match status" value="1"/>
</dbReference>
<protein>
    <recommendedName>
        <fullName evidence="4">phosphoglycolate phosphatase</fullName>
        <ecNumber evidence="4">3.1.3.18</ecNumber>
    </recommendedName>
</protein>
<dbReference type="EC" id="3.1.3.18" evidence="4"/>
<dbReference type="Proteomes" id="UP000500930">
    <property type="component" value="Chromosome"/>
</dbReference>
<dbReference type="KEGG" id="aplt:ANPL_00890"/>
<sequence length="227" mass="25388">MNTAPAVNRMPGVSMKPPIAVMFDWCNTIVTETVNREAVARIMRDMNIGDVDISEIPLAPLAAEKYLQLCLRNRWQDFKTKYKNAFGSWLGTLLPNRNVHELLELLYKNNVRMGIVSNKRGTQLRDEVRSLGLTRYFSVILGKGDTVESKPSPEPIFVALESMGIAPGERVFFVGDSATDVVSARRANCYPIAFANDSIKGVMSFPNFENLGNFVAELLGQRLWNVT</sequence>
<dbReference type="SUPFAM" id="SSF56784">
    <property type="entry name" value="HAD-like"/>
    <property type="match status" value="1"/>
</dbReference>
<proteinExistence type="inferred from homology"/>
<dbReference type="InterPro" id="IPR050155">
    <property type="entry name" value="HAD-like_hydrolase_sf"/>
</dbReference>
<dbReference type="GO" id="GO:0008967">
    <property type="term" value="F:phosphoglycolate phosphatase activity"/>
    <property type="evidence" value="ECO:0007669"/>
    <property type="project" value="UniProtKB-EC"/>
</dbReference>
<dbReference type="InterPro" id="IPR036412">
    <property type="entry name" value="HAD-like_sf"/>
</dbReference>
<dbReference type="GO" id="GO:0006281">
    <property type="term" value="P:DNA repair"/>
    <property type="evidence" value="ECO:0007669"/>
    <property type="project" value="TreeGrafter"/>
</dbReference>
<dbReference type="Gene3D" id="3.40.50.1000">
    <property type="entry name" value="HAD superfamily/HAD-like"/>
    <property type="match status" value="1"/>
</dbReference>
<comment type="similarity">
    <text evidence="3">Belongs to the HAD-like hydrolase superfamily. CbbY/CbbZ/Gph/YieH family.</text>
</comment>
<comment type="catalytic activity">
    <reaction evidence="1">
        <text>2-phosphoglycolate + H2O = glycolate + phosphate</text>
        <dbReference type="Rhea" id="RHEA:14369"/>
        <dbReference type="ChEBI" id="CHEBI:15377"/>
        <dbReference type="ChEBI" id="CHEBI:29805"/>
        <dbReference type="ChEBI" id="CHEBI:43474"/>
        <dbReference type="ChEBI" id="CHEBI:58033"/>
        <dbReference type="EC" id="3.1.3.18"/>
    </reaction>
</comment>
<dbReference type="Pfam" id="PF13419">
    <property type="entry name" value="HAD_2"/>
    <property type="match status" value="1"/>
</dbReference>
<dbReference type="InterPro" id="IPR023214">
    <property type="entry name" value="HAD_sf"/>
</dbReference>
<organism evidence="5 6">
    <name type="scientific">Anaplasma platys</name>
    <dbReference type="NCBI Taxonomy" id="949"/>
    <lineage>
        <taxon>Bacteria</taxon>
        <taxon>Pseudomonadati</taxon>
        <taxon>Pseudomonadota</taxon>
        <taxon>Alphaproteobacteria</taxon>
        <taxon>Rickettsiales</taxon>
        <taxon>Anaplasmataceae</taxon>
        <taxon>Anaplasma</taxon>
    </lineage>
</organism>
<evidence type="ECO:0000256" key="2">
    <source>
        <dbReference type="ARBA" id="ARBA00004818"/>
    </source>
</evidence>
<evidence type="ECO:0000256" key="4">
    <source>
        <dbReference type="ARBA" id="ARBA00013078"/>
    </source>
</evidence>
<dbReference type="EMBL" id="CP046391">
    <property type="protein sequence ID" value="QJC27291.1"/>
    <property type="molecule type" value="Genomic_DNA"/>
</dbReference>
<dbReference type="AlphaFoldDB" id="A0A858PXH5"/>
<dbReference type="InterPro" id="IPR006439">
    <property type="entry name" value="HAD-SF_hydro_IA"/>
</dbReference>
<dbReference type="SFLD" id="SFLDS00003">
    <property type="entry name" value="Haloacid_Dehalogenase"/>
    <property type="match status" value="1"/>
</dbReference>